<dbReference type="Gene3D" id="2.160.10.10">
    <property type="entry name" value="Hexapeptide repeat proteins"/>
    <property type="match status" value="1"/>
</dbReference>
<dbReference type="NCBIfam" id="TIGR01852">
    <property type="entry name" value="lipid_A_lpxA"/>
    <property type="match status" value="1"/>
</dbReference>
<comment type="subunit">
    <text evidence="6">Homotrimer.</text>
</comment>
<dbReference type="GO" id="GO:0008780">
    <property type="term" value="F:acyl-[acyl-carrier-protein]-UDP-N-acetylglucosamine O-acyltransferase activity"/>
    <property type="evidence" value="ECO:0007669"/>
    <property type="project" value="UniProtKB-EC"/>
</dbReference>
<evidence type="ECO:0000259" key="7">
    <source>
        <dbReference type="Pfam" id="PF13720"/>
    </source>
</evidence>
<evidence type="ECO:0000313" key="8">
    <source>
        <dbReference type="EMBL" id="WDR05898.1"/>
    </source>
</evidence>
<comment type="function">
    <text evidence="6">Involved in the biosynthesis of lipid A, a phosphorylated glycolipid that anchors the lipopolysaccharide to the outer membrane of the cell.</text>
</comment>
<comment type="similarity">
    <text evidence="6">Belongs to the transferase hexapeptide repeat family. LpxA subfamily.</text>
</comment>
<comment type="pathway">
    <text evidence="6">Glycolipid biosynthesis; lipid IV(A) biosynthesis; lipid IV(A) from (3R)-3-hydroxytetradecanoyl-[acyl-carrier-protein] and UDP-N-acetyl-alpha-D-glucosamine: step 1/6.</text>
</comment>
<organism evidence="8 9">
    <name type="scientific">Devosia rhodophyticola</name>
    <dbReference type="NCBI Taxonomy" id="3026423"/>
    <lineage>
        <taxon>Bacteria</taxon>
        <taxon>Pseudomonadati</taxon>
        <taxon>Pseudomonadota</taxon>
        <taxon>Alphaproteobacteria</taxon>
        <taxon>Hyphomicrobiales</taxon>
        <taxon>Devosiaceae</taxon>
        <taxon>Devosia</taxon>
    </lineage>
</organism>
<dbReference type="SUPFAM" id="SSF51161">
    <property type="entry name" value="Trimeric LpxA-like enzymes"/>
    <property type="match status" value="1"/>
</dbReference>
<evidence type="ECO:0000313" key="9">
    <source>
        <dbReference type="Proteomes" id="UP001222118"/>
    </source>
</evidence>
<dbReference type="HAMAP" id="MF_00387">
    <property type="entry name" value="LpxA"/>
    <property type="match status" value="1"/>
</dbReference>
<evidence type="ECO:0000256" key="4">
    <source>
        <dbReference type="ARBA" id="ARBA00023098"/>
    </source>
</evidence>
<evidence type="ECO:0000256" key="6">
    <source>
        <dbReference type="HAMAP-Rule" id="MF_00387"/>
    </source>
</evidence>
<proteinExistence type="inferred from homology"/>
<dbReference type="InterPro" id="IPR011004">
    <property type="entry name" value="Trimer_LpxA-like_sf"/>
</dbReference>
<dbReference type="EMBL" id="CP118247">
    <property type="protein sequence ID" value="WDR05898.1"/>
    <property type="molecule type" value="Genomic_DNA"/>
</dbReference>
<dbReference type="Gene3D" id="1.20.1180.10">
    <property type="entry name" value="Udp N-acetylglucosamine O-acyltransferase, C-terminal domain"/>
    <property type="match status" value="1"/>
</dbReference>
<comment type="subcellular location">
    <subcellularLocation>
        <location evidence="6">Cytoplasm</location>
    </subcellularLocation>
</comment>
<keyword evidence="5 6" id="KW-0012">Acyltransferase</keyword>
<evidence type="ECO:0000256" key="3">
    <source>
        <dbReference type="ARBA" id="ARBA00022679"/>
    </source>
</evidence>
<dbReference type="RefSeq" id="WP_282211416.1">
    <property type="nucleotide sequence ID" value="NZ_CP118247.1"/>
</dbReference>
<sequence>MSQPVIHPTAIVGEGARIGADVRIGPYCIVGDAVELHDGVELVSHVSIDGRTEVGEGTKIYPFASIGHQPQDLKYAGEESRLVIGKRCTIREAATLNPGTKGGGMLTQVGDDCLLMANSHVAHDCIVGNNVIMANCVGVAGHCIIGDNVIFGGIVVVHQFTRIGSHAFIGAQSMIDADVIPYGMALGNRASLAGLNLVGLRRRKFDRDAIHSLRAAYRLIFASEGTLQERVEDAAELFKNDALVQDVVSFIGAASDRPIMTPRNGANT</sequence>
<evidence type="ECO:0000256" key="2">
    <source>
        <dbReference type="ARBA" id="ARBA00022556"/>
    </source>
</evidence>
<keyword evidence="1 6" id="KW-0444">Lipid biosynthesis</keyword>
<evidence type="ECO:0000256" key="5">
    <source>
        <dbReference type="ARBA" id="ARBA00023315"/>
    </source>
</evidence>
<feature type="domain" description="UDP N-acetylglucosamine O-acyltransferase C-terminal" evidence="7">
    <location>
        <begin position="178"/>
        <end position="259"/>
    </location>
</feature>
<comment type="catalytic activity">
    <reaction evidence="6">
        <text>a (3R)-hydroxyacyl-[ACP] + UDP-N-acetyl-alpha-D-glucosamine = a UDP-3-O-[(3R)-3-hydroxyacyl]-N-acetyl-alpha-D-glucosamine + holo-[ACP]</text>
        <dbReference type="Rhea" id="RHEA:67812"/>
        <dbReference type="Rhea" id="RHEA-COMP:9685"/>
        <dbReference type="Rhea" id="RHEA-COMP:9945"/>
        <dbReference type="ChEBI" id="CHEBI:57705"/>
        <dbReference type="ChEBI" id="CHEBI:64479"/>
        <dbReference type="ChEBI" id="CHEBI:78827"/>
        <dbReference type="ChEBI" id="CHEBI:173225"/>
        <dbReference type="EC" id="2.3.1.129"/>
    </reaction>
</comment>
<dbReference type="Pfam" id="PF13720">
    <property type="entry name" value="Acetyltransf_11"/>
    <property type="match status" value="1"/>
</dbReference>
<dbReference type="PIRSF" id="PIRSF000456">
    <property type="entry name" value="UDP-GlcNAc_acltr"/>
    <property type="match status" value="1"/>
</dbReference>
<dbReference type="Proteomes" id="UP001222118">
    <property type="component" value="Chromosome"/>
</dbReference>
<dbReference type="NCBIfam" id="NF003657">
    <property type="entry name" value="PRK05289.1"/>
    <property type="match status" value="1"/>
</dbReference>
<name>A0ABY7YWZ8_9HYPH</name>
<gene>
    <name evidence="6 8" type="primary">lpxA</name>
    <name evidence="8" type="ORF">PSQ90_16975</name>
</gene>
<keyword evidence="6" id="KW-0677">Repeat</keyword>
<dbReference type="InterPro" id="IPR010137">
    <property type="entry name" value="Lipid_A_LpxA"/>
</dbReference>
<dbReference type="InterPro" id="IPR029098">
    <property type="entry name" value="Acetyltransf_C"/>
</dbReference>
<keyword evidence="3 6" id="KW-0808">Transferase</keyword>
<dbReference type="EC" id="2.3.1.129" evidence="6"/>
<accession>A0ABY7YWZ8</accession>
<dbReference type="CDD" id="cd03351">
    <property type="entry name" value="LbH_UDP-GlcNAc_AT"/>
    <property type="match status" value="1"/>
</dbReference>
<dbReference type="InterPro" id="IPR001451">
    <property type="entry name" value="Hexapep"/>
</dbReference>
<keyword evidence="6" id="KW-0963">Cytoplasm</keyword>
<keyword evidence="4 6" id="KW-0443">Lipid metabolism</keyword>
<dbReference type="InterPro" id="IPR037157">
    <property type="entry name" value="Acetyltransf_C_sf"/>
</dbReference>
<keyword evidence="2 6" id="KW-0441">Lipid A biosynthesis</keyword>
<reference evidence="8 9" key="1">
    <citation type="submission" date="2023-02" db="EMBL/GenBank/DDBJ databases">
        <title>Devosia chondri sp. nov., isolated from the phycosphere of marine algae.</title>
        <authorList>
            <person name="Kim J.M."/>
            <person name="Lee J.K."/>
            <person name="Choi B.J."/>
            <person name="Bayburt H."/>
            <person name="Jeon C.O."/>
        </authorList>
    </citation>
    <scope>NUCLEOTIDE SEQUENCE [LARGE SCALE GENOMIC DNA]</scope>
    <source>
        <strain evidence="8 9">G2-5</strain>
    </source>
</reference>
<keyword evidence="9" id="KW-1185">Reference proteome</keyword>
<dbReference type="PANTHER" id="PTHR43480:SF1">
    <property type="entry name" value="ACYL-[ACYL-CARRIER-PROTEIN]--UDP-N-ACETYLGLUCOSAMINE O-ACYLTRANSFERASE, MITOCHONDRIAL-RELATED"/>
    <property type="match status" value="1"/>
</dbReference>
<dbReference type="Pfam" id="PF00132">
    <property type="entry name" value="Hexapep"/>
    <property type="match status" value="1"/>
</dbReference>
<evidence type="ECO:0000256" key="1">
    <source>
        <dbReference type="ARBA" id="ARBA00022516"/>
    </source>
</evidence>
<dbReference type="PANTHER" id="PTHR43480">
    <property type="entry name" value="ACYL-[ACYL-CARRIER-PROTEIN]--UDP-N-ACETYLGLUCOSAMINE O-ACYLTRANSFERASE"/>
    <property type="match status" value="1"/>
</dbReference>
<protein>
    <recommendedName>
        <fullName evidence="6">Acyl-[acyl-carrier-protein]--UDP-N-acetylglucosamine O-acyltransferase</fullName>
        <shortName evidence="6">UDP-N-acetylglucosamine acyltransferase</shortName>
        <ecNumber evidence="6">2.3.1.129</ecNumber>
    </recommendedName>
</protein>